<dbReference type="AlphaFoldDB" id="A0AB40BXM8"/>
<dbReference type="PANTHER" id="PTHR46196">
    <property type="entry name" value="TRANSCRIPTION FACTOR BHLH155-LIKE ISOFORM X1-RELATED"/>
    <property type="match status" value="1"/>
</dbReference>
<accession>A0AB40BXM8</accession>
<dbReference type="InterPro" id="IPR043561">
    <property type="entry name" value="LHW-like"/>
</dbReference>
<keyword evidence="1" id="KW-0805">Transcription regulation</keyword>
<keyword evidence="5" id="KW-1185">Reference proteome</keyword>
<feature type="domain" description="BHLH" evidence="4">
    <location>
        <begin position="527"/>
        <end position="576"/>
    </location>
</feature>
<gene>
    <name evidence="6 7" type="primary">LOC120269038</name>
</gene>
<dbReference type="GO" id="GO:0046983">
    <property type="term" value="F:protein dimerization activity"/>
    <property type="evidence" value="ECO:0007669"/>
    <property type="project" value="InterPro"/>
</dbReference>
<dbReference type="GO" id="GO:0003700">
    <property type="term" value="F:DNA-binding transcription factor activity"/>
    <property type="evidence" value="ECO:0007669"/>
    <property type="project" value="InterPro"/>
</dbReference>
<reference evidence="6 7" key="1">
    <citation type="submission" date="2025-04" db="UniProtKB">
        <authorList>
            <consortium name="RefSeq"/>
        </authorList>
    </citation>
    <scope>IDENTIFICATION</scope>
</reference>
<dbReference type="Pfam" id="PF23176">
    <property type="entry name" value="bHLH_LHW"/>
    <property type="match status" value="1"/>
</dbReference>
<dbReference type="InterPro" id="IPR025610">
    <property type="entry name" value="MYC/MYB_N"/>
</dbReference>
<evidence type="ECO:0000256" key="3">
    <source>
        <dbReference type="SAM" id="MobiDB-lite"/>
    </source>
</evidence>
<dbReference type="RefSeq" id="XP_039132263.1">
    <property type="nucleotide sequence ID" value="XM_039276329.1"/>
</dbReference>
<protein>
    <submittedName>
        <fullName evidence="6 7">Transcription factor LHW-like</fullName>
    </submittedName>
</protein>
<evidence type="ECO:0000259" key="4">
    <source>
        <dbReference type="PROSITE" id="PS50888"/>
    </source>
</evidence>
<name>A0AB40BXM8_DIOCR</name>
<dbReference type="PROSITE" id="PS50888">
    <property type="entry name" value="BHLH"/>
    <property type="match status" value="1"/>
</dbReference>
<feature type="region of interest" description="Disordered" evidence="3">
    <location>
        <begin position="504"/>
        <end position="536"/>
    </location>
</feature>
<dbReference type="InterPro" id="IPR011598">
    <property type="entry name" value="bHLH_dom"/>
</dbReference>
<evidence type="ECO:0000256" key="2">
    <source>
        <dbReference type="ARBA" id="ARBA00023163"/>
    </source>
</evidence>
<sequence length="713" mass="79824">MVATTAVRQKLRALCHDKPWIYAVFWKLKNRSDLLTWEDGYIDNGKSVAYVRNALDHGVLSGKFGTTYFCCKMDIASGKLILCPTHIAMAGISHDSYAIGEGVLCKRQSADNHVWIAASELNSEILSDYPPEWQLQFAAGIKTVLLVPVIPLGVVQLGSLDMVEEDLNVVAYIKDSFSIFQHNAGACSDMALRLGHVNPLSSVKECLVENLLSPSSLIGNLPNPIQSQQSWGRDFMAIDSGQKNGDEMISSDHHFYPLFAPEDDFPHQIVTAQVMEMNEKPREEESIWKIIYGELLVDPNNAFFDHHLCEEEITQISMNLPDNSYLSHDANDISFAENMFDETLWKNFEAGTMIDDDQLLSFPTYCELHKALGSGSLEQHADHTWNISSSKTAQSNCTPAKYETIIEESKAWLANGNDTGLLLDAVMTHTRCGSDDGSSETSRCTKSYSSSSEKLSDSCLTQCKAEIDPLRFDISQMLAHVNGAAGPFDGLMDSPRRYSSNDSNIFSNDGHQKKGTAKLHPIAKRRGKNNDLHKPRPRDRQLIQDRVKELRELIPNGSKCSIDALLDRTVKHMLFLKNLSSQTEKLQHCSYSKAQVKDADSCLSTAQTHQDQVSLACQLGRTSKQFPLIIENLDQPGHILVEMLCSEYGLFLEIAQVIRSMRLTILKGVLKNKSEELWAHFIVETSRGFHRLDILLPLMRLLQRNVPSDTPIM</sequence>
<proteinExistence type="predicted"/>
<evidence type="ECO:0000313" key="6">
    <source>
        <dbReference type="RefSeq" id="XP_039132262.1"/>
    </source>
</evidence>
<feature type="compositionally biased region" description="Basic residues" evidence="3">
    <location>
        <begin position="513"/>
        <end position="527"/>
    </location>
</feature>
<organism evidence="5 7">
    <name type="scientific">Dioscorea cayennensis subsp. rotundata</name>
    <name type="common">White Guinea yam</name>
    <name type="synonym">Dioscorea rotundata</name>
    <dbReference type="NCBI Taxonomy" id="55577"/>
    <lineage>
        <taxon>Eukaryota</taxon>
        <taxon>Viridiplantae</taxon>
        <taxon>Streptophyta</taxon>
        <taxon>Embryophyta</taxon>
        <taxon>Tracheophyta</taxon>
        <taxon>Spermatophyta</taxon>
        <taxon>Magnoliopsida</taxon>
        <taxon>Liliopsida</taxon>
        <taxon>Dioscoreales</taxon>
        <taxon>Dioscoreaceae</taxon>
        <taxon>Dioscorea</taxon>
    </lineage>
</organism>
<dbReference type="RefSeq" id="XP_039132262.1">
    <property type="nucleotide sequence ID" value="XM_039276328.1"/>
</dbReference>
<keyword evidence="2" id="KW-0804">Transcription</keyword>
<dbReference type="GeneID" id="120269038"/>
<evidence type="ECO:0000256" key="1">
    <source>
        <dbReference type="ARBA" id="ARBA00023015"/>
    </source>
</evidence>
<dbReference type="Proteomes" id="UP001515500">
    <property type="component" value="Chromosome 9"/>
</dbReference>
<dbReference type="Pfam" id="PF14215">
    <property type="entry name" value="bHLH-MYC_N"/>
    <property type="match status" value="1"/>
</dbReference>
<evidence type="ECO:0000313" key="7">
    <source>
        <dbReference type="RefSeq" id="XP_039132263.1"/>
    </source>
</evidence>
<evidence type="ECO:0000313" key="5">
    <source>
        <dbReference type="Proteomes" id="UP001515500"/>
    </source>
</evidence>
<dbReference type="PANTHER" id="PTHR46196:SF3">
    <property type="entry name" value="TRANSCRIPTION FACTOR LHW-LIKE ISOFORM X1"/>
    <property type="match status" value="1"/>
</dbReference>